<keyword evidence="1" id="KW-0547">Nucleotide-binding</keyword>
<feature type="compositionally biased region" description="Low complexity" evidence="2">
    <location>
        <begin position="1120"/>
        <end position="1132"/>
    </location>
</feature>
<feature type="region of interest" description="Disordered" evidence="2">
    <location>
        <begin position="314"/>
        <end position="337"/>
    </location>
</feature>
<dbReference type="GeneID" id="9625307"/>
<dbReference type="CDD" id="cd18791">
    <property type="entry name" value="SF2_C_RHA"/>
    <property type="match status" value="1"/>
</dbReference>
<evidence type="ECO:0000313" key="6">
    <source>
        <dbReference type="Proteomes" id="UP000001058"/>
    </source>
</evidence>
<feature type="transmembrane region" description="Helical" evidence="3">
    <location>
        <begin position="1721"/>
        <end position="1747"/>
    </location>
</feature>
<feature type="compositionally biased region" description="Basic and acidic residues" evidence="2">
    <location>
        <begin position="463"/>
        <end position="516"/>
    </location>
</feature>
<feature type="compositionally biased region" description="Basic and acidic residues" evidence="2">
    <location>
        <begin position="1067"/>
        <end position="1080"/>
    </location>
</feature>
<dbReference type="PANTHER" id="PTHR18934">
    <property type="entry name" value="ATP-DEPENDENT RNA HELICASE"/>
    <property type="match status" value="1"/>
</dbReference>
<feature type="region of interest" description="Disordered" evidence="2">
    <location>
        <begin position="440"/>
        <end position="688"/>
    </location>
</feature>
<feature type="compositionally biased region" description="Acidic residues" evidence="2">
    <location>
        <begin position="652"/>
        <end position="664"/>
    </location>
</feature>
<dbReference type="PROSITE" id="PS51194">
    <property type="entry name" value="HELICASE_CTER"/>
    <property type="match status" value="1"/>
</dbReference>
<evidence type="ECO:0000259" key="4">
    <source>
        <dbReference type="PROSITE" id="PS51194"/>
    </source>
</evidence>
<accession>D8TIM8</accession>
<dbReference type="PANTHER" id="PTHR18934:SF246">
    <property type="entry name" value="DEXH-BOX ATP-DEPENDENT RNA HELICASE DEXH4, CHLOROPLASTIC-RELATED"/>
    <property type="match status" value="1"/>
</dbReference>
<feature type="compositionally biased region" description="Basic residues" evidence="2">
    <location>
        <begin position="1"/>
        <end position="17"/>
    </location>
</feature>
<dbReference type="CDD" id="cd17917">
    <property type="entry name" value="DEXHc_RHA-like"/>
    <property type="match status" value="1"/>
</dbReference>
<feature type="compositionally biased region" description="Low complexity" evidence="2">
    <location>
        <begin position="530"/>
        <end position="564"/>
    </location>
</feature>
<dbReference type="GO" id="GO:0003723">
    <property type="term" value="F:RNA binding"/>
    <property type="evidence" value="ECO:0007669"/>
    <property type="project" value="TreeGrafter"/>
</dbReference>
<dbReference type="Proteomes" id="UP000001058">
    <property type="component" value="Unassembled WGS sequence"/>
</dbReference>
<evidence type="ECO:0000313" key="5">
    <source>
        <dbReference type="EMBL" id="EFJ53272.1"/>
    </source>
</evidence>
<dbReference type="InterPro" id="IPR027417">
    <property type="entry name" value="P-loop_NTPase"/>
</dbReference>
<feature type="compositionally biased region" description="Pro residues" evidence="2">
    <location>
        <begin position="994"/>
        <end position="1013"/>
    </location>
</feature>
<feature type="region of interest" description="Disordered" evidence="2">
    <location>
        <begin position="1"/>
        <end position="44"/>
    </location>
</feature>
<keyword evidence="3" id="KW-0472">Membrane</keyword>
<keyword evidence="1" id="KW-0067">ATP-binding</keyword>
<dbReference type="Pfam" id="PF21010">
    <property type="entry name" value="HA2_C"/>
    <property type="match status" value="1"/>
</dbReference>
<feature type="compositionally biased region" description="Acidic residues" evidence="2">
    <location>
        <begin position="1052"/>
        <end position="1066"/>
    </location>
</feature>
<feature type="region of interest" description="Disordered" evidence="2">
    <location>
        <begin position="707"/>
        <end position="726"/>
    </location>
</feature>
<dbReference type="EMBL" id="GL378323">
    <property type="protein sequence ID" value="EFJ53272.1"/>
    <property type="molecule type" value="Genomic_DNA"/>
</dbReference>
<organism evidence="6">
    <name type="scientific">Volvox carteri f. nagariensis</name>
    <dbReference type="NCBI Taxonomy" id="3068"/>
    <lineage>
        <taxon>Eukaryota</taxon>
        <taxon>Viridiplantae</taxon>
        <taxon>Chlorophyta</taxon>
        <taxon>core chlorophytes</taxon>
        <taxon>Chlorophyceae</taxon>
        <taxon>CS clade</taxon>
        <taxon>Chlamydomonadales</taxon>
        <taxon>Volvocaceae</taxon>
        <taxon>Volvox</taxon>
    </lineage>
</organism>
<dbReference type="InterPro" id="IPR001650">
    <property type="entry name" value="Helicase_C-like"/>
</dbReference>
<dbReference type="GO" id="GO:0016787">
    <property type="term" value="F:hydrolase activity"/>
    <property type="evidence" value="ECO:0007669"/>
    <property type="project" value="UniProtKB-KW"/>
</dbReference>
<dbReference type="SMART" id="SM00490">
    <property type="entry name" value="HELICc"/>
    <property type="match status" value="1"/>
</dbReference>
<feature type="compositionally biased region" description="Low complexity" evidence="2">
    <location>
        <begin position="87"/>
        <end position="96"/>
    </location>
</feature>
<feature type="compositionally biased region" description="Low complexity" evidence="2">
    <location>
        <begin position="640"/>
        <end position="651"/>
    </location>
</feature>
<evidence type="ECO:0000256" key="1">
    <source>
        <dbReference type="ARBA" id="ARBA00022806"/>
    </source>
</evidence>
<dbReference type="InterPro" id="IPR056890">
    <property type="entry name" value="UBA_DHX29-like"/>
</dbReference>
<dbReference type="Gene3D" id="3.40.50.300">
    <property type="entry name" value="P-loop containing nucleotide triphosphate hydrolases"/>
    <property type="match status" value="2"/>
</dbReference>
<feature type="region of interest" description="Disordered" evidence="2">
    <location>
        <begin position="747"/>
        <end position="782"/>
    </location>
</feature>
<feature type="compositionally biased region" description="Basic and acidic residues" evidence="2">
    <location>
        <begin position="578"/>
        <end position="588"/>
    </location>
</feature>
<dbReference type="SMART" id="SM00487">
    <property type="entry name" value="DEXDc"/>
    <property type="match status" value="1"/>
</dbReference>
<gene>
    <name evidence="5" type="ORF">VOLCADRAFT_86387</name>
</gene>
<dbReference type="InterPro" id="IPR014001">
    <property type="entry name" value="Helicase_ATP-bd"/>
</dbReference>
<keyword evidence="3" id="KW-1133">Transmembrane helix</keyword>
<dbReference type="Pfam" id="PF00271">
    <property type="entry name" value="Helicase_C"/>
    <property type="match status" value="1"/>
</dbReference>
<feature type="compositionally biased region" description="Gly residues" evidence="2">
    <location>
        <begin position="105"/>
        <end position="120"/>
    </location>
</feature>
<evidence type="ECO:0000256" key="2">
    <source>
        <dbReference type="SAM" id="MobiDB-lite"/>
    </source>
</evidence>
<feature type="compositionally biased region" description="Gly residues" evidence="2">
    <location>
        <begin position="33"/>
        <end position="44"/>
    </location>
</feature>
<protein>
    <recommendedName>
        <fullName evidence="4">Helicase C-terminal domain-containing protein</fullName>
    </recommendedName>
</protein>
<feature type="compositionally biased region" description="Acidic residues" evidence="2">
    <location>
        <begin position="1096"/>
        <end position="1111"/>
    </location>
</feature>
<dbReference type="FunCoup" id="D8TIM8">
    <property type="interactions" value="1628"/>
</dbReference>
<feature type="compositionally biased region" description="Pro residues" evidence="2">
    <location>
        <begin position="970"/>
        <end position="981"/>
    </location>
</feature>
<feature type="compositionally biased region" description="Low complexity" evidence="2">
    <location>
        <begin position="1152"/>
        <end position="1162"/>
    </location>
</feature>
<dbReference type="InParanoid" id="D8TIM8"/>
<feature type="region of interest" description="Disordered" evidence="2">
    <location>
        <begin position="1331"/>
        <end position="1358"/>
    </location>
</feature>
<dbReference type="GO" id="GO:0004386">
    <property type="term" value="F:helicase activity"/>
    <property type="evidence" value="ECO:0007669"/>
    <property type="project" value="UniProtKB-KW"/>
</dbReference>
<dbReference type="Pfam" id="PF24899">
    <property type="entry name" value="UBA_DHX29"/>
    <property type="match status" value="1"/>
</dbReference>
<feature type="compositionally biased region" description="Low complexity" evidence="2">
    <location>
        <begin position="1037"/>
        <end position="1047"/>
    </location>
</feature>
<feature type="region of interest" description="Disordered" evidence="2">
    <location>
        <begin position="970"/>
        <end position="1175"/>
    </location>
</feature>
<feature type="domain" description="Helicase C-terminal" evidence="4">
    <location>
        <begin position="1491"/>
        <end position="1675"/>
    </location>
</feature>
<dbReference type="SUPFAM" id="SSF52540">
    <property type="entry name" value="P-loop containing nucleoside triphosphate hydrolases"/>
    <property type="match status" value="1"/>
</dbReference>
<dbReference type="Pfam" id="PF07717">
    <property type="entry name" value="OB_NTP_bind"/>
    <property type="match status" value="1"/>
</dbReference>
<keyword evidence="6" id="KW-1185">Reference proteome</keyword>
<dbReference type="InterPro" id="IPR007502">
    <property type="entry name" value="Helicase-assoc_dom"/>
</dbReference>
<evidence type="ECO:0000256" key="3">
    <source>
        <dbReference type="SAM" id="Phobius"/>
    </source>
</evidence>
<keyword evidence="1" id="KW-0347">Helicase</keyword>
<sequence length="2100" mass="215327">MPPKSGHTRPGRSHAGVKTKGGGGAADSRKGGKVGGGGGSGALEGGAMATAVIQKKAVGGVSAGVEAQIRSLLLELQRQELLLQQHQQQQQQQQQQQHHRHMAQRGGGGGGGGPAGGTGEPGAATAVDGRTLAVFSTLWNQLLAAGFGTEHIKRVVPELARGLSSPSLEAALDWLCLHLAASELPQKFKSAGGGGGAGGAPVRILAVAQTQHQQELVSATAGAAIAVAGESEPGAVRLEGRSDGLWDQSSDSGLGVSDNEAEPAGAAAAAAAAAAAQGSTSDDVVGSAAGAAATRAAGGGGGGMKEWILRYMDEQASSSEDEREAAEGGTAGTSSCSSVADFEWEVWGDPREVSRRRAERARSRLPPEERRKQLAEEWVRAKEVAARAKATGDKARQKDVGLMIRDLKQEMAALGVTEQQLDQILGGASGSLVAAGQAAGSTGATRRRQPPAGAAVAAVTDKGAGKDDKAKGGKEKAAVKGGKGEKNKGGGKGGDKAAGKGGKGEKAKGGKERDGGQGKGGKGKGKGAGRRAAASPPPSASTSPSDTDSEAEATAPAVPAGRRPVAPKPEDDVVPDSWEDRDPCHSEAAEAEVAVAGGGAVGEGGGSGRGEEVAREAQRAGTREADGAEVAGAGGGSDGDGTAAAAAAEGEPAYDDLSGGDEESPLQGKDADAAPPTASGNVDRSRKAGAAAAAAAVDGDTGFSLPSLFDDDDGSGGGGLDFSTPAAPPSALLRAAAEAVPGPWGEYGKGAGGGKGGKRGAAKTQPGGVGGPGAGAAPEQPKTPRALLSQLCQKQAWSQPRYERLAAVAAAGEDSSGGGGGGGGGAFRYNVVLDLGPARGLAKKRNLYGIRVYGVPAKECQALDGGGGSRLPPPTWPDALTAQDAAAARALYEVTPPLQLQQSMSQSLAPQWRQQWLEWEAADGSAAAAAAADAAGAAVVAAGTAAAAAKQAEEEKLAVLRELLSRPPPAPAAIIPPPPLPFARTSQLATAAAPQPPCIAPPPLPPPLPPPALLPTSQLAACAQEPDAGDQQLTQLEAPQPQESQEPAPEPGPEEVQEGEEVDEGESDSHAEPMTHHDGDAVEQEEWEDMMMALEEPQEEEGEEPQEEEGEKQDQELVTEQPVQEEGPVSEPEPGEVKADMTEAEAVLTDEAQAAQAQAQAQGRRRESDTESAVSASLRAALERWQDSPAGQAMASARAALPIAAVKGELLEALRQGDVVVVSGDTGCGKTTQPRRIAAISVAERVAEERGEPPPGSPGPASTTGYHVRLGAAVTRHTRLTFCTTGILLRRLAGDPSLHGVTHVVVDEVHERSLQSDFLIALLRDLLAARRAQQQQQQQPEGTEGADSPLPPPPPAPALKVVLMSATLDAKLFANYFGGCPVLHAAGRTFPVSRLFLEDVYEATEYRLASDAPAALRRRGPGAAQVYAQRLGGGSRGQRDLVARGFGDDEALSAPLNPEYDPELYVDRPLHVRRNLARLDEHRIDYDLLEALLSYIDATTEPGAVLVFLPGIGEINHLYDRLTAQRAYSGLRGGGGGAAVYGGARCVVLPLHSAVPPAGQRAALRPPPPGLRKVVLATNIAETSLTIEDVVAVVDTGKHKERRFNPARSMSMLVEDWVSAASAQQRAGRAGRVRPGVSYATYTRARFEGGLRRYGAPEITRVPLEELVLQILLMGLGPVSDFLSRVLEPPQPRAVAAALEVLSPLGRQLALLPVGPRLGKLLVLGALLGCLAPAVTIAAAMSHKWVFVRRGLRRRRRSPFLTPADDRGEAERARRALAAPGSEGIAAGQQSDHLLLVAAYELWRVAASPKYGGGTRLAAQVARRHFLHVQTLEQLSEMRCQLAAMLADARLVQPGGERSGGRGGAYGDGDGGGGGFGGGGKAAMAAAAAWLDDPTAPWNKFARDPLVVKAALCAALSPAVAVMGEDSSPTSPPRWTDAAPGAGAGEEVFVHPSSVVAALNTPQLHHPYLVYLEKVKTARLFLRDVTSVSPLCLMLFGGPLTVLHAEGAVLVGAGPGSGAAMAAAAAAAAGNGVLRISCRAQTAVLVKQLRGALNRLLERRYTGGGGGGGGGVQVAESVVGIVRQMLREEDEQRSIAARLL</sequence>
<reference evidence="5 6" key="1">
    <citation type="journal article" date="2010" name="Science">
        <title>Genomic analysis of organismal complexity in the multicellular green alga Volvox carteri.</title>
        <authorList>
            <person name="Prochnik S.E."/>
            <person name="Umen J."/>
            <person name="Nedelcu A.M."/>
            <person name="Hallmann A."/>
            <person name="Miller S.M."/>
            <person name="Nishii I."/>
            <person name="Ferris P."/>
            <person name="Kuo A."/>
            <person name="Mitros T."/>
            <person name="Fritz-Laylin L.K."/>
            <person name="Hellsten U."/>
            <person name="Chapman J."/>
            <person name="Simakov O."/>
            <person name="Rensing S.A."/>
            <person name="Terry A."/>
            <person name="Pangilinan J."/>
            <person name="Kapitonov V."/>
            <person name="Jurka J."/>
            <person name="Salamov A."/>
            <person name="Shapiro H."/>
            <person name="Schmutz J."/>
            <person name="Grimwood J."/>
            <person name="Lindquist E."/>
            <person name="Lucas S."/>
            <person name="Grigoriev I.V."/>
            <person name="Schmitt R."/>
            <person name="Kirk D."/>
            <person name="Rokhsar D.S."/>
        </authorList>
    </citation>
    <scope>NUCLEOTIDE SEQUENCE [LARGE SCALE GENOMIC DNA]</scope>
    <source>
        <strain evidence="6">f. Nagariensis / Eve</strain>
    </source>
</reference>
<feature type="compositionally biased region" description="Gly residues" evidence="2">
    <location>
        <begin position="596"/>
        <end position="608"/>
    </location>
</feature>
<name>D8TIM8_VOLCA</name>
<dbReference type="STRING" id="3068.D8TIM8"/>
<feature type="compositionally biased region" description="Basic and acidic residues" evidence="2">
    <location>
        <begin position="609"/>
        <end position="626"/>
    </location>
</feature>
<dbReference type="RefSeq" id="XP_002946277.1">
    <property type="nucleotide sequence ID" value="XM_002946231.1"/>
</dbReference>
<dbReference type="OrthoDB" id="5600252at2759"/>
<keyword evidence="3" id="KW-0812">Transmembrane</keyword>
<dbReference type="Gene3D" id="1.20.120.1080">
    <property type="match status" value="1"/>
</dbReference>
<keyword evidence="1" id="KW-0378">Hydrolase</keyword>
<dbReference type="InterPro" id="IPR011709">
    <property type="entry name" value="DEAD-box_helicase_OB_fold"/>
</dbReference>
<feature type="region of interest" description="Disordered" evidence="2">
    <location>
        <begin position="87"/>
        <end position="124"/>
    </location>
</feature>
<feature type="region of interest" description="Disordered" evidence="2">
    <location>
        <begin position="241"/>
        <end position="261"/>
    </location>
</feature>
<dbReference type="KEGG" id="vcn:VOLCADRAFT_86387"/>
<dbReference type="eggNOG" id="KOG0920">
    <property type="taxonomic scope" value="Eukaryota"/>
</dbReference>
<proteinExistence type="predicted"/>
<dbReference type="SMART" id="SM00847">
    <property type="entry name" value="HA2"/>
    <property type="match status" value="1"/>
</dbReference>